<dbReference type="InterPro" id="IPR013785">
    <property type="entry name" value="Aldolase_TIM"/>
</dbReference>
<reference evidence="4" key="2">
    <citation type="submission" date="2014-06" db="EMBL/GenBank/DDBJ databases">
        <title>The complete genome of Blastobotrys (Arxula) adeninivorans LS3 - a yeast of biotechnological interest.</title>
        <authorList>
            <person name="Kunze G."/>
            <person name="Gaillardin C."/>
            <person name="Czernicka M."/>
            <person name="Durrens P."/>
            <person name="Martin T."/>
            <person name="Boer E."/>
            <person name="Gabaldon T."/>
            <person name="Cruz J."/>
            <person name="Talla E."/>
            <person name="Marck C."/>
            <person name="Goffeau A."/>
            <person name="Barbe V."/>
            <person name="Baret P."/>
            <person name="Baronian K."/>
            <person name="Beier S."/>
            <person name="Bleykasten C."/>
            <person name="Bode R."/>
            <person name="Casaregola S."/>
            <person name="Despons L."/>
            <person name="Fairhead C."/>
            <person name="Giersberg M."/>
            <person name="Gierski P."/>
            <person name="Hahnel U."/>
            <person name="Hartmann A."/>
            <person name="Jankowska D."/>
            <person name="Jubin C."/>
            <person name="Jung P."/>
            <person name="Lafontaine I."/>
            <person name="Leh-Louis V."/>
            <person name="Lemaire M."/>
            <person name="Marcet-Houben M."/>
            <person name="Mascher M."/>
            <person name="Morel G."/>
            <person name="Richard G.-F."/>
            <person name="Riechen J."/>
            <person name="Sacerdot C."/>
            <person name="Sarkar A."/>
            <person name="Savel G."/>
            <person name="Schacherer J."/>
            <person name="Sherman D."/>
            <person name="Straub M.-L."/>
            <person name="Stein N."/>
            <person name="Thierry A."/>
            <person name="Trautwein-Schult A."/>
            <person name="Westhof E."/>
            <person name="Worch S."/>
            <person name="Dujon B."/>
            <person name="Souciet J.-L."/>
            <person name="Wincker P."/>
            <person name="Scholz U."/>
            <person name="Neuveglise N."/>
        </authorList>
    </citation>
    <scope>NUCLEOTIDE SEQUENCE</scope>
    <source>
        <strain evidence="4">LS3</strain>
    </source>
</reference>
<keyword evidence="1" id="KW-0285">Flavoprotein</keyword>
<dbReference type="EMBL" id="HG937692">
    <property type="protein sequence ID" value="CDP36291.1"/>
    <property type="molecule type" value="Genomic_DNA"/>
</dbReference>
<evidence type="ECO:0000256" key="3">
    <source>
        <dbReference type="ARBA" id="ARBA00023002"/>
    </source>
</evidence>
<proteinExistence type="predicted"/>
<dbReference type="PhylomeDB" id="A0A060TAS8"/>
<dbReference type="SUPFAM" id="SSF51412">
    <property type="entry name" value="Inosine monophosphate dehydrogenase (IMPDH)"/>
    <property type="match status" value="1"/>
</dbReference>
<reference evidence="4" key="1">
    <citation type="submission" date="2014-02" db="EMBL/GenBank/DDBJ databases">
        <authorList>
            <person name="Genoscope - CEA"/>
        </authorList>
    </citation>
    <scope>NUCLEOTIDE SEQUENCE</scope>
    <source>
        <strain evidence="4">LS3</strain>
    </source>
</reference>
<evidence type="ECO:0000256" key="1">
    <source>
        <dbReference type="ARBA" id="ARBA00022630"/>
    </source>
</evidence>
<accession>A0A060TAS8</accession>
<dbReference type="PANTHER" id="PTHR32332:SF20">
    <property type="entry name" value="2-NITROPROPANE DIOXYGENASE-LIKE PROTEIN"/>
    <property type="match status" value="1"/>
</dbReference>
<protein>
    <submittedName>
        <fullName evidence="4">ARAD1B09592p</fullName>
    </submittedName>
</protein>
<dbReference type="AlphaFoldDB" id="A0A060TAS8"/>
<name>A0A060TAS8_BLAAD</name>
<organism evidence="4">
    <name type="scientific">Blastobotrys adeninivorans</name>
    <name type="common">Yeast</name>
    <name type="synonym">Arxula adeninivorans</name>
    <dbReference type="NCBI Taxonomy" id="409370"/>
    <lineage>
        <taxon>Eukaryota</taxon>
        <taxon>Fungi</taxon>
        <taxon>Dikarya</taxon>
        <taxon>Ascomycota</taxon>
        <taxon>Saccharomycotina</taxon>
        <taxon>Dipodascomycetes</taxon>
        <taxon>Dipodascales</taxon>
        <taxon>Trichomonascaceae</taxon>
        <taxon>Blastobotrys</taxon>
    </lineage>
</organism>
<evidence type="ECO:0000313" key="4">
    <source>
        <dbReference type="EMBL" id="CDP36291.1"/>
    </source>
</evidence>
<dbReference type="PANTHER" id="PTHR32332">
    <property type="entry name" value="2-NITROPROPANE DIOXYGENASE"/>
    <property type="match status" value="1"/>
</dbReference>
<sequence length="331" mass="35719">MSGQLTTWLTKATGVRAPFIQGGMQWVGKAELVSAVANAGALGFVTAFTQPTPEALRNEIRKTKELTDKPFGVNFTLLPAINPPDYVSFATVAVEEGIRIFETSGNPSPIMKTLRSVKSVIIHKCVNLRHALKAQSLGVDAISIDGFECAGHPGEEDVTSLVLLTRCAQELKIPYIASGGFGDGRGAAAAFALGASGVNMGTRFLCTVEAPVHENVKKAIVEGKENNTSLLLKPLKNSVRAYRNKVSIAVEDIEKTNKNYKFEDVRELMAGKRGVKVYETGDVDYGIWSCGQVQGVIKDIPTCKDLVERLERETADIILGLPTKVQAKSKL</sequence>
<dbReference type="CDD" id="cd04730">
    <property type="entry name" value="NPD_like"/>
    <property type="match status" value="1"/>
</dbReference>
<evidence type="ECO:0000256" key="2">
    <source>
        <dbReference type="ARBA" id="ARBA00022643"/>
    </source>
</evidence>
<dbReference type="Gene3D" id="3.20.20.70">
    <property type="entry name" value="Aldolase class I"/>
    <property type="match status" value="1"/>
</dbReference>
<dbReference type="InterPro" id="IPR004136">
    <property type="entry name" value="NMO"/>
</dbReference>
<keyword evidence="3" id="KW-0560">Oxidoreductase</keyword>
<dbReference type="Pfam" id="PF03060">
    <property type="entry name" value="NMO"/>
    <property type="match status" value="1"/>
</dbReference>
<gene>
    <name evidence="4" type="ORF">GNLVRS02_ARAD1B09592g</name>
</gene>
<keyword evidence="2" id="KW-0288">FMN</keyword>
<dbReference type="GO" id="GO:0018580">
    <property type="term" value="F:nitronate monooxygenase activity"/>
    <property type="evidence" value="ECO:0007669"/>
    <property type="project" value="InterPro"/>
</dbReference>